<name>A0A8H7QCS8_9FUNG</name>
<comment type="caution">
    <text evidence="11">The sequence shown here is derived from an EMBL/GenBank/DDBJ whole genome shotgun (WGS) entry which is preliminary data.</text>
</comment>
<gene>
    <name evidence="11" type="ORF">INT44_004188</name>
</gene>
<evidence type="ECO:0000256" key="2">
    <source>
        <dbReference type="ARBA" id="ARBA00022723"/>
    </source>
</evidence>
<dbReference type="EMBL" id="JAEPRA010000001">
    <property type="protein sequence ID" value="KAG2189046.1"/>
    <property type="molecule type" value="Genomic_DNA"/>
</dbReference>
<dbReference type="FunFam" id="3.30.160.60:FF:000072">
    <property type="entry name" value="zinc finger protein 143 isoform X1"/>
    <property type="match status" value="1"/>
</dbReference>
<evidence type="ECO:0000313" key="11">
    <source>
        <dbReference type="EMBL" id="KAG2189046.1"/>
    </source>
</evidence>
<evidence type="ECO:0000256" key="5">
    <source>
        <dbReference type="ARBA" id="ARBA00022833"/>
    </source>
</evidence>
<feature type="compositionally biased region" description="Low complexity" evidence="9">
    <location>
        <begin position="158"/>
        <end position="167"/>
    </location>
</feature>
<dbReference type="PANTHER" id="PTHR14003">
    <property type="entry name" value="TRANSCRIPTIONAL REPRESSOR PROTEIN YY"/>
    <property type="match status" value="1"/>
</dbReference>
<dbReference type="AlphaFoldDB" id="A0A8H7QCS8"/>
<dbReference type="GO" id="GO:0000978">
    <property type="term" value="F:RNA polymerase II cis-regulatory region sequence-specific DNA binding"/>
    <property type="evidence" value="ECO:0007669"/>
    <property type="project" value="TreeGrafter"/>
</dbReference>
<dbReference type="Gene3D" id="3.30.160.60">
    <property type="entry name" value="Classic Zinc Finger"/>
    <property type="match status" value="4"/>
</dbReference>
<evidence type="ECO:0000256" key="6">
    <source>
        <dbReference type="ARBA" id="ARBA00023125"/>
    </source>
</evidence>
<feature type="compositionally biased region" description="Polar residues" evidence="9">
    <location>
        <begin position="172"/>
        <end position="181"/>
    </location>
</feature>
<dbReference type="FunFam" id="3.30.160.60:FF:002343">
    <property type="entry name" value="Zinc finger protein 33A"/>
    <property type="match status" value="1"/>
</dbReference>
<evidence type="ECO:0000256" key="4">
    <source>
        <dbReference type="ARBA" id="ARBA00022771"/>
    </source>
</evidence>
<dbReference type="OrthoDB" id="654211at2759"/>
<feature type="domain" description="C2H2-type" evidence="10">
    <location>
        <begin position="84"/>
        <end position="113"/>
    </location>
</feature>
<feature type="domain" description="C2H2-type" evidence="10">
    <location>
        <begin position="54"/>
        <end position="83"/>
    </location>
</feature>
<keyword evidence="12" id="KW-1185">Reference proteome</keyword>
<keyword evidence="4 8" id="KW-0863">Zinc-finger</keyword>
<dbReference type="FunFam" id="3.30.160.60:FF:000275">
    <property type="entry name" value="zinc finger protein 90 homolog"/>
    <property type="match status" value="1"/>
</dbReference>
<feature type="domain" description="C2H2-type" evidence="10">
    <location>
        <begin position="114"/>
        <end position="143"/>
    </location>
</feature>
<dbReference type="Proteomes" id="UP000612746">
    <property type="component" value="Unassembled WGS sequence"/>
</dbReference>
<dbReference type="PROSITE" id="PS00028">
    <property type="entry name" value="ZINC_FINGER_C2H2_1"/>
    <property type="match status" value="4"/>
</dbReference>
<dbReference type="PANTHER" id="PTHR14003:SF20">
    <property type="entry name" value="FINGER DOMAIN PROTEIN, PUTATIVE (AFU_ORTHOLOGUE AFUA_4G10380)-RELATED"/>
    <property type="match status" value="1"/>
</dbReference>
<keyword evidence="2" id="KW-0479">Metal-binding</keyword>
<keyword evidence="7" id="KW-0539">Nucleus</keyword>
<dbReference type="SUPFAM" id="SSF57667">
    <property type="entry name" value="beta-beta-alpha zinc fingers"/>
    <property type="match status" value="2"/>
</dbReference>
<proteinExistence type="predicted"/>
<evidence type="ECO:0000256" key="3">
    <source>
        <dbReference type="ARBA" id="ARBA00022737"/>
    </source>
</evidence>
<dbReference type="InterPro" id="IPR036236">
    <property type="entry name" value="Znf_C2H2_sf"/>
</dbReference>
<dbReference type="Pfam" id="PF00096">
    <property type="entry name" value="zf-C2H2"/>
    <property type="match status" value="4"/>
</dbReference>
<feature type="domain" description="C2H2-type" evidence="10">
    <location>
        <begin position="24"/>
        <end position="53"/>
    </location>
</feature>
<comment type="subcellular location">
    <subcellularLocation>
        <location evidence="1">Nucleus</location>
    </subcellularLocation>
</comment>
<evidence type="ECO:0000259" key="10">
    <source>
        <dbReference type="PROSITE" id="PS50157"/>
    </source>
</evidence>
<keyword evidence="5" id="KW-0862">Zinc</keyword>
<evidence type="ECO:0000313" key="12">
    <source>
        <dbReference type="Proteomes" id="UP000612746"/>
    </source>
</evidence>
<keyword evidence="3" id="KW-0677">Repeat</keyword>
<evidence type="ECO:0000256" key="7">
    <source>
        <dbReference type="ARBA" id="ARBA00023242"/>
    </source>
</evidence>
<evidence type="ECO:0000256" key="9">
    <source>
        <dbReference type="SAM" id="MobiDB-lite"/>
    </source>
</evidence>
<dbReference type="SMART" id="SM00355">
    <property type="entry name" value="ZnF_C2H2"/>
    <property type="match status" value="4"/>
</dbReference>
<evidence type="ECO:0000256" key="1">
    <source>
        <dbReference type="ARBA" id="ARBA00004123"/>
    </source>
</evidence>
<reference evidence="11" key="1">
    <citation type="submission" date="2020-12" db="EMBL/GenBank/DDBJ databases">
        <title>Metabolic potential, ecology and presence of endohyphal bacteria is reflected in genomic diversity of Mucoromycotina.</title>
        <authorList>
            <person name="Muszewska A."/>
            <person name="Okrasinska A."/>
            <person name="Steczkiewicz K."/>
            <person name="Drgas O."/>
            <person name="Orlowska M."/>
            <person name="Perlinska-Lenart U."/>
            <person name="Aleksandrzak-Piekarczyk T."/>
            <person name="Szatraj K."/>
            <person name="Zielenkiewicz U."/>
            <person name="Pilsyk S."/>
            <person name="Malc E."/>
            <person name="Mieczkowski P."/>
            <person name="Kruszewska J.S."/>
            <person name="Biernat P."/>
            <person name="Pawlowska J."/>
        </authorList>
    </citation>
    <scope>NUCLEOTIDE SEQUENCE</scope>
    <source>
        <strain evidence="11">WA0000051536</strain>
    </source>
</reference>
<dbReference type="GO" id="GO:0000785">
    <property type="term" value="C:chromatin"/>
    <property type="evidence" value="ECO:0007669"/>
    <property type="project" value="TreeGrafter"/>
</dbReference>
<dbReference type="GO" id="GO:0000981">
    <property type="term" value="F:DNA-binding transcription factor activity, RNA polymerase II-specific"/>
    <property type="evidence" value="ECO:0007669"/>
    <property type="project" value="UniProtKB-ARBA"/>
</dbReference>
<sequence length="260" mass="29672">MDIQNLLNHHHVNKPAIESTDKPFICAWFDCGKRFSRRSDLSRHRRIHTGERPYQCDWDGCGKQFIQRSALTVHYRTHTGERPHMCEYSSCGKSFSDSSSLARHRRTHTGKRPYVCPNDNCPKSFTRKTTLSRHLRAHEIHRLFPSDNSYPMDEKVRSPSSDSYSSDDAAESTPSTPPNTCRLQYQASPPPLITPMVVSRPGRPPVNIQYSGPTYHTPSQRMHQPWNHLPPVQMPNKQPAMATYPTHHQGGLSGALPVRI</sequence>
<organism evidence="11 12">
    <name type="scientific">Umbelopsis vinacea</name>
    <dbReference type="NCBI Taxonomy" id="44442"/>
    <lineage>
        <taxon>Eukaryota</taxon>
        <taxon>Fungi</taxon>
        <taxon>Fungi incertae sedis</taxon>
        <taxon>Mucoromycota</taxon>
        <taxon>Mucoromycotina</taxon>
        <taxon>Umbelopsidomycetes</taxon>
        <taxon>Umbelopsidales</taxon>
        <taxon>Umbelopsidaceae</taxon>
        <taxon>Umbelopsis</taxon>
    </lineage>
</organism>
<protein>
    <recommendedName>
        <fullName evidence="10">C2H2-type domain-containing protein</fullName>
    </recommendedName>
</protein>
<keyword evidence="6" id="KW-0238">DNA-binding</keyword>
<accession>A0A8H7QCS8</accession>
<dbReference type="PROSITE" id="PS50157">
    <property type="entry name" value="ZINC_FINGER_C2H2_2"/>
    <property type="match status" value="4"/>
</dbReference>
<feature type="region of interest" description="Disordered" evidence="9">
    <location>
        <begin position="145"/>
        <end position="181"/>
    </location>
</feature>
<dbReference type="GO" id="GO:0008270">
    <property type="term" value="F:zinc ion binding"/>
    <property type="evidence" value="ECO:0007669"/>
    <property type="project" value="UniProtKB-KW"/>
</dbReference>
<dbReference type="GO" id="GO:0031519">
    <property type="term" value="C:PcG protein complex"/>
    <property type="evidence" value="ECO:0007669"/>
    <property type="project" value="TreeGrafter"/>
</dbReference>
<dbReference type="FunFam" id="3.30.160.60:FF:000125">
    <property type="entry name" value="Putative zinc finger protein 143"/>
    <property type="match status" value="1"/>
</dbReference>
<dbReference type="GO" id="GO:0005667">
    <property type="term" value="C:transcription regulator complex"/>
    <property type="evidence" value="ECO:0007669"/>
    <property type="project" value="TreeGrafter"/>
</dbReference>
<evidence type="ECO:0000256" key="8">
    <source>
        <dbReference type="PROSITE-ProRule" id="PRU00042"/>
    </source>
</evidence>
<dbReference type="InterPro" id="IPR013087">
    <property type="entry name" value="Znf_C2H2_type"/>
</dbReference>